<keyword evidence="2" id="KW-1185">Reference proteome</keyword>
<gene>
    <name evidence="1" type="ORF">B8X00_02510</name>
</gene>
<proteinExistence type="predicted"/>
<protein>
    <submittedName>
        <fullName evidence="1">Uncharacterized protein</fullName>
    </submittedName>
</protein>
<dbReference type="EMBL" id="NCXK01000001">
    <property type="protein sequence ID" value="PAK79577.1"/>
    <property type="molecule type" value="Genomic_DNA"/>
</dbReference>
<organism evidence="1 2">
    <name type="scientific">Acetobacter fabarum</name>
    <dbReference type="NCBI Taxonomy" id="483199"/>
    <lineage>
        <taxon>Bacteria</taxon>
        <taxon>Pseudomonadati</taxon>
        <taxon>Pseudomonadota</taxon>
        <taxon>Alphaproteobacteria</taxon>
        <taxon>Acetobacterales</taxon>
        <taxon>Acetobacteraceae</taxon>
        <taxon>Acetobacter</taxon>
    </lineage>
</organism>
<dbReference type="Proteomes" id="UP000216151">
    <property type="component" value="Unassembled WGS sequence"/>
</dbReference>
<evidence type="ECO:0000313" key="2">
    <source>
        <dbReference type="Proteomes" id="UP000216151"/>
    </source>
</evidence>
<dbReference type="AlphaFoldDB" id="A0A269Y1Y8"/>
<reference evidence="1 2" key="1">
    <citation type="submission" date="2017-04" db="EMBL/GenBank/DDBJ databases">
        <title>Kefir bacterial isolates.</title>
        <authorList>
            <person name="Kim Y."/>
            <person name="Blasche S."/>
            <person name="Patil K.R."/>
        </authorList>
    </citation>
    <scope>NUCLEOTIDE SEQUENCE [LARGE SCALE GENOMIC DNA]</scope>
    <source>
        <strain evidence="1 2">KR</strain>
    </source>
</reference>
<name>A0A269Y1Y8_9PROT</name>
<accession>A0A269Y1Y8</accession>
<evidence type="ECO:0000313" key="1">
    <source>
        <dbReference type="EMBL" id="PAK79577.1"/>
    </source>
</evidence>
<sequence>MKHYDIIFVFCNVAGIVGLIPSADRPHCQTLLWLGNPPFAGQNEPTRQGCFSALPSGHHDQVI</sequence>
<comment type="caution">
    <text evidence="1">The sequence shown here is derived from an EMBL/GenBank/DDBJ whole genome shotgun (WGS) entry which is preliminary data.</text>
</comment>